<dbReference type="AlphaFoldDB" id="A0A6N7KPG3"/>
<feature type="transmembrane region" description="Helical" evidence="2">
    <location>
        <begin position="115"/>
        <end position="134"/>
    </location>
</feature>
<dbReference type="OrthoDB" id="4230371at2"/>
<evidence type="ECO:0000313" key="4">
    <source>
        <dbReference type="Proteomes" id="UP000450000"/>
    </source>
</evidence>
<keyword evidence="2" id="KW-0472">Membrane</keyword>
<reference evidence="3 4" key="1">
    <citation type="submission" date="2019-09" db="EMBL/GenBank/DDBJ databases">
        <title>Genome Sequences of Streptomyces kaniharaensis ATCC 21070.</title>
        <authorList>
            <person name="Zhu W."/>
            <person name="De Crecy-Lagard V."/>
            <person name="Richards N.G."/>
        </authorList>
    </citation>
    <scope>NUCLEOTIDE SEQUENCE [LARGE SCALE GENOMIC DNA]</scope>
    <source>
        <strain evidence="3 4">SF-557</strain>
    </source>
</reference>
<name>A0A6N7KPG3_9ACTN</name>
<evidence type="ECO:0000256" key="2">
    <source>
        <dbReference type="SAM" id="Phobius"/>
    </source>
</evidence>
<protein>
    <submittedName>
        <fullName evidence="3">Uncharacterized protein</fullName>
    </submittedName>
</protein>
<accession>A0A6N7KPG3</accession>
<gene>
    <name evidence="3" type="ORF">F7Q99_10125</name>
</gene>
<keyword evidence="4" id="KW-1185">Reference proteome</keyword>
<comment type="caution">
    <text evidence="3">The sequence shown here is derived from an EMBL/GenBank/DDBJ whole genome shotgun (WGS) entry which is preliminary data.</text>
</comment>
<sequence length="188" mass="19400">MTAPVRGTDEQSGRPQTAQHYTLAPVVGAPEGYVAPGMPGAPVAGYEPSATAERPGPSRRTGLATATAVGAMLLGAVAYGLAPLRAEDSIGWLAIAPAAAVAWPLGRLGGRSRVLPLLGALLAAGALFLGQLLIRSRELHPAAGTPLRAVLHDALTQWRADLRPLDLVFYGIALVGGFILTRRTATRS</sequence>
<feature type="region of interest" description="Disordered" evidence="1">
    <location>
        <begin position="1"/>
        <end position="20"/>
    </location>
</feature>
<feature type="transmembrane region" description="Helical" evidence="2">
    <location>
        <begin position="90"/>
        <end position="108"/>
    </location>
</feature>
<dbReference type="EMBL" id="WBOF01000001">
    <property type="protein sequence ID" value="MQS12635.1"/>
    <property type="molecule type" value="Genomic_DNA"/>
</dbReference>
<keyword evidence="2" id="KW-1133">Transmembrane helix</keyword>
<dbReference type="Proteomes" id="UP000450000">
    <property type="component" value="Unassembled WGS sequence"/>
</dbReference>
<organism evidence="3 4">
    <name type="scientific">Streptomyces kaniharaensis</name>
    <dbReference type="NCBI Taxonomy" id="212423"/>
    <lineage>
        <taxon>Bacteria</taxon>
        <taxon>Bacillati</taxon>
        <taxon>Actinomycetota</taxon>
        <taxon>Actinomycetes</taxon>
        <taxon>Kitasatosporales</taxon>
        <taxon>Streptomycetaceae</taxon>
        <taxon>Streptomyces</taxon>
    </lineage>
</organism>
<proteinExistence type="predicted"/>
<feature type="transmembrane region" description="Helical" evidence="2">
    <location>
        <begin position="63"/>
        <end position="84"/>
    </location>
</feature>
<feature type="transmembrane region" description="Helical" evidence="2">
    <location>
        <begin position="167"/>
        <end position="185"/>
    </location>
</feature>
<dbReference type="RefSeq" id="WP_153460960.1">
    <property type="nucleotide sequence ID" value="NZ_WBOF01000001.1"/>
</dbReference>
<evidence type="ECO:0000256" key="1">
    <source>
        <dbReference type="SAM" id="MobiDB-lite"/>
    </source>
</evidence>
<evidence type="ECO:0000313" key="3">
    <source>
        <dbReference type="EMBL" id="MQS12635.1"/>
    </source>
</evidence>
<keyword evidence="2" id="KW-0812">Transmembrane</keyword>